<reference evidence="2 3" key="1">
    <citation type="submission" date="2024-01" db="EMBL/GenBank/DDBJ databases">
        <title>Genome assemblies of Stephania.</title>
        <authorList>
            <person name="Yang L."/>
        </authorList>
    </citation>
    <scope>NUCLEOTIDE SEQUENCE [LARGE SCALE GENOMIC DNA]</scope>
    <source>
        <strain evidence="2">QJT</strain>
        <tissue evidence="2">Leaf</tissue>
    </source>
</reference>
<evidence type="ECO:0000313" key="2">
    <source>
        <dbReference type="EMBL" id="KAK9155367.1"/>
    </source>
</evidence>
<sequence length="157" mass="17152">MSLRATTKGYGVHAAASRDEHGRSRPISRTTTTTTTNRHLMTKEQCRKIDPVDPPQQGDNVERETLVDKNLQFPFLALLVSGARERNPVNMHYHLVVVLDGRIISASKCNYVRCDHMTVIMSAPLPPVISLWVAPLTLLVGHLATLSILSSGNGGGS</sequence>
<protein>
    <submittedName>
        <fullName evidence="2">Uncharacterized protein</fullName>
    </submittedName>
</protein>
<evidence type="ECO:0000256" key="1">
    <source>
        <dbReference type="SAM" id="MobiDB-lite"/>
    </source>
</evidence>
<evidence type="ECO:0000313" key="3">
    <source>
        <dbReference type="Proteomes" id="UP001417504"/>
    </source>
</evidence>
<proteinExistence type="predicted"/>
<accession>A0AAP0KML5</accession>
<dbReference type="EMBL" id="JBBNAE010000001">
    <property type="protein sequence ID" value="KAK9155367.1"/>
    <property type="molecule type" value="Genomic_DNA"/>
</dbReference>
<name>A0AAP0KML5_9MAGN</name>
<gene>
    <name evidence="2" type="ORF">Sjap_002847</name>
</gene>
<dbReference type="AlphaFoldDB" id="A0AAP0KML5"/>
<comment type="caution">
    <text evidence="2">The sequence shown here is derived from an EMBL/GenBank/DDBJ whole genome shotgun (WGS) entry which is preliminary data.</text>
</comment>
<keyword evidence="3" id="KW-1185">Reference proteome</keyword>
<dbReference type="Proteomes" id="UP001417504">
    <property type="component" value="Unassembled WGS sequence"/>
</dbReference>
<organism evidence="2 3">
    <name type="scientific">Stephania japonica</name>
    <dbReference type="NCBI Taxonomy" id="461633"/>
    <lineage>
        <taxon>Eukaryota</taxon>
        <taxon>Viridiplantae</taxon>
        <taxon>Streptophyta</taxon>
        <taxon>Embryophyta</taxon>
        <taxon>Tracheophyta</taxon>
        <taxon>Spermatophyta</taxon>
        <taxon>Magnoliopsida</taxon>
        <taxon>Ranunculales</taxon>
        <taxon>Menispermaceae</taxon>
        <taxon>Menispermoideae</taxon>
        <taxon>Cissampelideae</taxon>
        <taxon>Stephania</taxon>
    </lineage>
</organism>
<feature type="region of interest" description="Disordered" evidence="1">
    <location>
        <begin position="1"/>
        <end position="37"/>
    </location>
</feature>